<dbReference type="Pfam" id="PF05016">
    <property type="entry name" value="ParE_toxin"/>
    <property type="match status" value="1"/>
</dbReference>
<organism evidence="2 3">
    <name type="scientific">Kumtagia ephedrae</name>
    <dbReference type="NCBI Taxonomy" id="2116701"/>
    <lineage>
        <taxon>Bacteria</taxon>
        <taxon>Pseudomonadati</taxon>
        <taxon>Pseudomonadota</taxon>
        <taxon>Alphaproteobacteria</taxon>
        <taxon>Hyphomicrobiales</taxon>
        <taxon>Phyllobacteriaceae</taxon>
        <taxon>Kumtagia</taxon>
    </lineage>
</organism>
<dbReference type="AlphaFoldDB" id="A0A2P7S7E2"/>
<evidence type="ECO:0000313" key="2">
    <source>
        <dbReference type="EMBL" id="PSJ58396.1"/>
    </source>
</evidence>
<dbReference type="Proteomes" id="UP000241229">
    <property type="component" value="Unassembled WGS sequence"/>
</dbReference>
<dbReference type="RefSeq" id="WP_106773136.1">
    <property type="nucleotide sequence ID" value="NZ_PXYK01000014.1"/>
</dbReference>
<dbReference type="Gene3D" id="3.30.2310.20">
    <property type="entry name" value="RelE-like"/>
    <property type="match status" value="1"/>
</dbReference>
<dbReference type="OrthoDB" id="9814952at2"/>
<dbReference type="InterPro" id="IPR035093">
    <property type="entry name" value="RelE/ParE_toxin_dom_sf"/>
</dbReference>
<sequence length="104" mass="12026">MNRKAVIYAPEAGDDLDWIYDTIADASSAVVADRYDQRIRTFCEKLEYASERGTRRDELRPGLRTVGFERRVTVAFTVEDDRVVILRVFYGGANWQDEFAEARN</sequence>
<protein>
    <submittedName>
        <fullName evidence="2">Type II toxin-antitoxin system RelE/ParE family toxin</fullName>
    </submittedName>
</protein>
<gene>
    <name evidence="2" type="ORF">C7I84_15655</name>
</gene>
<evidence type="ECO:0000256" key="1">
    <source>
        <dbReference type="ARBA" id="ARBA00022649"/>
    </source>
</evidence>
<proteinExistence type="predicted"/>
<keyword evidence="3" id="KW-1185">Reference proteome</keyword>
<reference evidence="2 3" key="1">
    <citation type="submission" date="2018-03" db="EMBL/GenBank/DDBJ databases">
        <title>The draft genome of Mesorhizobium sp. 6GN-30.</title>
        <authorList>
            <person name="Liu L."/>
            <person name="Li L."/>
            <person name="Wang T."/>
            <person name="Zhang X."/>
            <person name="Liang L."/>
        </authorList>
    </citation>
    <scope>NUCLEOTIDE SEQUENCE [LARGE SCALE GENOMIC DNA]</scope>
    <source>
        <strain evidence="2 3">6GN30</strain>
    </source>
</reference>
<accession>A0A2P7S7E2</accession>
<name>A0A2P7S7E2_9HYPH</name>
<dbReference type="EMBL" id="PXYK01000014">
    <property type="protein sequence ID" value="PSJ58396.1"/>
    <property type="molecule type" value="Genomic_DNA"/>
</dbReference>
<keyword evidence="1" id="KW-1277">Toxin-antitoxin system</keyword>
<evidence type="ECO:0000313" key="3">
    <source>
        <dbReference type="Proteomes" id="UP000241229"/>
    </source>
</evidence>
<comment type="caution">
    <text evidence="2">The sequence shown here is derived from an EMBL/GenBank/DDBJ whole genome shotgun (WGS) entry which is preliminary data.</text>
</comment>
<dbReference type="InterPro" id="IPR007712">
    <property type="entry name" value="RelE/ParE_toxin"/>
</dbReference>